<protein>
    <submittedName>
        <fullName evidence="2">Uncharacterized protein</fullName>
    </submittedName>
</protein>
<reference evidence="2" key="1">
    <citation type="journal article" date="2020" name="Nature">
        <title>Giant virus diversity and host interactions through global metagenomics.</title>
        <authorList>
            <person name="Schulz F."/>
            <person name="Roux S."/>
            <person name="Paez-Espino D."/>
            <person name="Jungbluth S."/>
            <person name="Walsh D.A."/>
            <person name="Denef V.J."/>
            <person name="McMahon K.D."/>
            <person name="Konstantinidis K.T."/>
            <person name="Eloe-Fadrosh E.A."/>
            <person name="Kyrpides N.C."/>
            <person name="Woyke T."/>
        </authorList>
    </citation>
    <scope>NUCLEOTIDE SEQUENCE</scope>
    <source>
        <strain evidence="2">GVMAG-M-3300027833-11</strain>
    </source>
</reference>
<sequence length="30" mass="3753">MHSSPKQNKKWLVPFLKYFLVFIVFYVFMN</sequence>
<keyword evidence="1" id="KW-0812">Transmembrane</keyword>
<evidence type="ECO:0000256" key="1">
    <source>
        <dbReference type="SAM" id="Phobius"/>
    </source>
</evidence>
<dbReference type="EMBL" id="MN740504">
    <property type="protein sequence ID" value="QHU30164.1"/>
    <property type="molecule type" value="Genomic_DNA"/>
</dbReference>
<evidence type="ECO:0000313" key="2">
    <source>
        <dbReference type="EMBL" id="QHU30164.1"/>
    </source>
</evidence>
<keyword evidence="1" id="KW-0472">Membrane</keyword>
<keyword evidence="1" id="KW-1133">Transmembrane helix</keyword>
<feature type="transmembrane region" description="Helical" evidence="1">
    <location>
        <begin position="12"/>
        <end position="29"/>
    </location>
</feature>
<name>A0A6C0LKU3_9ZZZZ</name>
<organism evidence="2">
    <name type="scientific">viral metagenome</name>
    <dbReference type="NCBI Taxonomy" id="1070528"/>
    <lineage>
        <taxon>unclassified sequences</taxon>
        <taxon>metagenomes</taxon>
        <taxon>organismal metagenomes</taxon>
    </lineage>
</organism>
<accession>A0A6C0LKU3</accession>
<dbReference type="AlphaFoldDB" id="A0A6C0LKU3"/>
<proteinExistence type="predicted"/>